<dbReference type="GO" id="GO:0003824">
    <property type="term" value="F:catalytic activity"/>
    <property type="evidence" value="ECO:0007669"/>
    <property type="project" value="UniProtKB-ARBA"/>
</dbReference>
<accession>A0A6J4QTE8</accession>
<feature type="domain" description="AB hydrolase-1" evidence="1">
    <location>
        <begin position="36"/>
        <end position="251"/>
    </location>
</feature>
<protein>
    <recommendedName>
        <fullName evidence="1">AB hydrolase-1 domain-containing protein</fullName>
    </recommendedName>
</protein>
<proteinExistence type="predicted"/>
<dbReference type="Pfam" id="PF12697">
    <property type="entry name" value="Abhydrolase_6"/>
    <property type="match status" value="1"/>
</dbReference>
<dbReference type="AlphaFoldDB" id="A0A6J4QTE8"/>
<sequence length="266" mass="27388">MWTVTSADGTQIACQREGSGPAVVLVGGGLDDGSENAVLMPALADEFTVYNYARRGRGGSGDTRPYTVQRELEDLAAVLDAAGGRAHAFGASSGGALALEAAAAGLPIARLVVYDVPYSVAEDAVERWRAYRAELDEALAQGRIDEALAAFMRLGGASDDELAGARAAPFWDGLLALAPTLAYDAAVLGDDGPPSGRLANIGQETMVLTRSTSDPYMRALPVEFFAAAADAVAAALPHVVRRTIDAPGHAVDAAAIASPVRAFFAG</sequence>
<organism evidence="2">
    <name type="scientific">uncultured Pseudonocardia sp</name>
    <dbReference type="NCBI Taxonomy" id="211455"/>
    <lineage>
        <taxon>Bacteria</taxon>
        <taxon>Bacillati</taxon>
        <taxon>Actinomycetota</taxon>
        <taxon>Actinomycetes</taxon>
        <taxon>Pseudonocardiales</taxon>
        <taxon>Pseudonocardiaceae</taxon>
        <taxon>Pseudonocardia</taxon>
        <taxon>environmental samples</taxon>
    </lineage>
</organism>
<dbReference type="InterPro" id="IPR050228">
    <property type="entry name" value="Carboxylesterase_BioH"/>
</dbReference>
<gene>
    <name evidence="2" type="ORF">AVDCRST_MAG66-4596</name>
</gene>
<dbReference type="InterPro" id="IPR029058">
    <property type="entry name" value="AB_hydrolase_fold"/>
</dbReference>
<evidence type="ECO:0000313" key="2">
    <source>
        <dbReference type="EMBL" id="CAA9445825.1"/>
    </source>
</evidence>
<dbReference type="EMBL" id="CADCUS010000594">
    <property type="protein sequence ID" value="CAA9445825.1"/>
    <property type="molecule type" value="Genomic_DNA"/>
</dbReference>
<dbReference type="Gene3D" id="3.40.50.1820">
    <property type="entry name" value="alpha/beta hydrolase"/>
    <property type="match status" value="1"/>
</dbReference>
<dbReference type="PANTHER" id="PTHR43194">
    <property type="entry name" value="HYDROLASE ALPHA/BETA FOLD FAMILY"/>
    <property type="match status" value="1"/>
</dbReference>
<evidence type="ECO:0000259" key="1">
    <source>
        <dbReference type="Pfam" id="PF12697"/>
    </source>
</evidence>
<reference evidence="2" key="1">
    <citation type="submission" date="2020-02" db="EMBL/GenBank/DDBJ databases">
        <authorList>
            <person name="Meier V. D."/>
        </authorList>
    </citation>
    <scope>NUCLEOTIDE SEQUENCE</scope>
    <source>
        <strain evidence="2">AVDCRST_MAG66</strain>
    </source>
</reference>
<dbReference type="SUPFAM" id="SSF53474">
    <property type="entry name" value="alpha/beta-Hydrolases"/>
    <property type="match status" value="1"/>
</dbReference>
<name>A0A6J4QTE8_9PSEU</name>
<dbReference type="PANTHER" id="PTHR43194:SF5">
    <property type="entry name" value="PIMELOYL-[ACYL-CARRIER PROTEIN] METHYL ESTER ESTERASE"/>
    <property type="match status" value="1"/>
</dbReference>
<dbReference type="InterPro" id="IPR000073">
    <property type="entry name" value="AB_hydrolase_1"/>
</dbReference>